<dbReference type="Gene3D" id="3.40.50.200">
    <property type="entry name" value="Peptidase S8/S53 domain"/>
    <property type="match status" value="1"/>
</dbReference>
<dbReference type="GO" id="GO:0004252">
    <property type="term" value="F:serine-type endopeptidase activity"/>
    <property type="evidence" value="ECO:0007669"/>
    <property type="project" value="InterPro"/>
</dbReference>
<evidence type="ECO:0000259" key="1">
    <source>
        <dbReference type="SMART" id="SM00944"/>
    </source>
</evidence>
<keyword evidence="3" id="KW-1185">Reference proteome</keyword>
<dbReference type="Pfam" id="PF09286">
    <property type="entry name" value="Pro-kuma_activ"/>
    <property type="match status" value="1"/>
</dbReference>
<comment type="caution">
    <text evidence="2">The sequence shown here is derived from an EMBL/GenBank/DDBJ whole genome shotgun (WGS) entry which is preliminary data.</text>
</comment>
<organism evidence="2 3">
    <name type="scientific">Clathrus columnatus</name>
    <dbReference type="NCBI Taxonomy" id="1419009"/>
    <lineage>
        <taxon>Eukaryota</taxon>
        <taxon>Fungi</taxon>
        <taxon>Dikarya</taxon>
        <taxon>Basidiomycota</taxon>
        <taxon>Agaricomycotina</taxon>
        <taxon>Agaricomycetes</taxon>
        <taxon>Phallomycetidae</taxon>
        <taxon>Phallales</taxon>
        <taxon>Clathraceae</taxon>
        <taxon>Clathrus</taxon>
    </lineage>
</organism>
<dbReference type="GO" id="GO:0008240">
    <property type="term" value="F:tripeptidyl-peptidase activity"/>
    <property type="evidence" value="ECO:0007669"/>
    <property type="project" value="TreeGrafter"/>
</dbReference>
<accession>A0AAV5AGR5</accession>
<proteinExistence type="predicted"/>
<dbReference type="SMART" id="SM00944">
    <property type="entry name" value="Pro-kuma_activ"/>
    <property type="match status" value="1"/>
</dbReference>
<dbReference type="CDD" id="cd11377">
    <property type="entry name" value="Pro-peptidase_S53"/>
    <property type="match status" value="1"/>
</dbReference>
<dbReference type="InterPro" id="IPR050819">
    <property type="entry name" value="Tripeptidyl-peptidase_I"/>
</dbReference>
<dbReference type="SUPFAM" id="SSF54897">
    <property type="entry name" value="Protease propeptides/inhibitors"/>
    <property type="match status" value="1"/>
</dbReference>
<dbReference type="InterPro" id="IPR036852">
    <property type="entry name" value="Peptidase_S8/S53_dom_sf"/>
</dbReference>
<feature type="domain" description="Peptidase S53 activation" evidence="1">
    <location>
        <begin position="1"/>
        <end position="107"/>
    </location>
</feature>
<dbReference type="GO" id="GO:0006508">
    <property type="term" value="P:proteolysis"/>
    <property type="evidence" value="ECO:0007669"/>
    <property type="project" value="InterPro"/>
</dbReference>
<dbReference type="PANTHER" id="PTHR14218:SF15">
    <property type="entry name" value="TRIPEPTIDYL-PEPTIDASE 1"/>
    <property type="match status" value="1"/>
</dbReference>
<gene>
    <name evidence="2" type="ORF">Clacol_006116</name>
</gene>
<name>A0AAV5AGR5_9AGAM</name>
<dbReference type="EMBL" id="BPWL01000007">
    <property type="protein sequence ID" value="GJJ11878.1"/>
    <property type="molecule type" value="Genomic_DNA"/>
</dbReference>
<sequence>MPNSTKYGQYLTKEEVEEHVRPNPNTTKVLDQWLTSNGLVPEPETSSPTGSHVNLKLTVEQAGKLLNATFHLYNHTSSNQSIIRTDQYSVPESIKDAIRMVHPTTFFPPKPIANSPQHPTASFLAAITSNTVNLIRRDDIHCGDFQLISVKCIMELYGIPSDIGVPATQDRTAIVILGGEAVQGTDLASFMKQSRPDIPLSEIQLDVLSVDQGDNVQSSAAVNDEPNSVTQLVIGVMPSTKTTIIAGGQTDPQPGSNFLDAITFISGLENMPNVVSLSHGIEESSISIEMAQ</sequence>
<dbReference type="Proteomes" id="UP001050691">
    <property type="component" value="Unassembled WGS sequence"/>
</dbReference>
<protein>
    <recommendedName>
        <fullName evidence="1">Peptidase S53 activation domain-containing protein</fullName>
    </recommendedName>
</protein>
<evidence type="ECO:0000313" key="2">
    <source>
        <dbReference type="EMBL" id="GJJ11878.1"/>
    </source>
</evidence>
<dbReference type="InterPro" id="IPR015366">
    <property type="entry name" value="S53_propep"/>
</dbReference>
<reference evidence="2" key="1">
    <citation type="submission" date="2021-10" db="EMBL/GenBank/DDBJ databases">
        <title>De novo Genome Assembly of Clathrus columnatus (Basidiomycota, Fungi) Using Illumina and Nanopore Sequence Data.</title>
        <authorList>
            <person name="Ogiso-Tanaka E."/>
            <person name="Itagaki H."/>
            <person name="Hosoya T."/>
            <person name="Hosaka K."/>
        </authorList>
    </citation>
    <scope>NUCLEOTIDE SEQUENCE</scope>
    <source>
        <strain evidence="2">MO-923</strain>
    </source>
</reference>
<evidence type="ECO:0000313" key="3">
    <source>
        <dbReference type="Proteomes" id="UP001050691"/>
    </source>
</evidence>
<dbReference type="AlphaFoldDB" id="A0AAV5AGR5"/>
<dbReference type="PANTHER" id="PTHR14218">
    <property type="entry name" value="PROTEASE S8 TRIPEPTIDYL PEPTIDASE I CLN2"/>
    <property type="match status" value="1"/>
</dbReference>